<dbReference type="EMBL" id="MFEK01000016">
    <property type="protein sequence ID" value="OGE77883.1"/>
    <property type="molecule type" value="Genomic_DNA"/>
</dbReference>
<evidence type="ECO:0000313" key="2">
    <source>
        <dbReference type="Proteomes" id="UP000176864"/>
    </source>
</evidence>
<proteinExistence type="predicted"/>
<comment type="caution">
    <text evidence="1">The sequence shown here is derived from an EMBL/GenBank/DDBJ whole genome shotgun (WGS) entry which is preliminary data.</text>
</comment>
<dbReference type="AlphaFoldDB" id="A0A1F5NK03"/>
<organism evidence="1 2">
    <name type="scientific">Candidatus Doudnabacteria bacterium RIFCSPHIGHO2_01_FULL_46_14</name>
    <dbReference type="NCBI Taxonomy" id="1817824"/>
    <lineage>
        <taxon>Bacteria</taxon>
        <taxon>Candidatus Doudnaibacteriota</taxon>
    </lineage>
</organism>
<accession>A0A1F5NK03</accession>
<name>A0A1F5NK03_9BACT</name>
<evidence type="ECO:0000313" key="1">
    <source>
        <dbReference type="EMBL" id="OGE77883.1"/>
    </source>
</evidence>
<sequence>MHIPSFVRAGRGIVKFLSETGSIILVVRGKLVNRLTFIKKHASVSRNKTEAANVNIVKASIFFIIPKLIQMYKIGNKSSMWLGF</sequence>
<reference evidence="1 2" key="1">
    <citation type="journal article" date="2016" name="Nat. Commun.">
        <title>Thousands of microbial genomes shed light on interconnected biogeochemical processes in an aquifer system.</title>
        <authorList>
            <person name="Anantharaman K."/>
            <person name="Brown C.T."/>
            <person name="Hug L.A."/>
            <person name="Sharon I."/>
            <person name="Castelle C.J."/>
            <person name="Probst A.J."/>
            <person name="Thomas B.C."/>
            <person name="Singh A."/>
            <person name="Wilkins M.J."/>
            <person name="Karaoz U."/>
            <person name="Brodie E.L."/>
            <person name="Williams K.H."/>
            <person name="Hubbard S.S."/>
            <person name="Banfield J.F."/>
        </authorList>
    </citation>
    <scope>NUCLEOTIDE SEQUENCE [LARGE SCALE GENOMIC DNA]</scope>
</reference>
<dbReference type="Proteomes" id="UP000176864">
    <property type="component" value="Unassembled WGS sequence"/>
</dbReference>
<gene>
    <name evidence="1" type="ORF">A2751_02455</name>
</gene>
<protein>
    <submittedName>
        <fullName evidence="1">Uncharacterized protein</fullName>
    </submittedName>
</protein>